<sequence>MMNAAADLAEDNALKEIATWFEHGLGHELLAFEQRILDRLLAGLYGVHLAQIGVNPLHPLADASTITHKFVIYPELTLGMGPESLVADATEMPLNQNSVDVVLLHHTLDFSASPHQVVREAARVVRPGGYILVVGFNPASLWGVMKWRACQQHAQVWRRAQFISQRRLHDWIQLLGLTTVRTLTDYYQPPYVSDTWRGRFAGLNRLGRRSLPGCGAFYATLVRKDVASMTPIAPKRRTRRFIQLPVPEPATRGQISETR</sequence>
<dbReference type="GO" id="GO:0032259">
    <property type="term" value="P:methylation"/>
    <property type="evidence" value="ECO:0007669"/>
    <property type="project" value="UniProtKB-KW"/>
</dbReference>
<keyword evidence="2" id="KW-0489">Methyltransferase</keyword>
<dbReference type="AlphaFoldDB" id="A0A437Q189"/>
<name>A0A437Q189_9GAMM</name>
<dbReference type="InterPro" id="IPR029063">
    <property type="entry name" value="SAM-dependent_MTases_sf"/>
</dbReference>
<accession>A0A437Q189</accession>
<dbReference type="Gene3D" id="3.40.50.150">
    <property type="entry name" value="Vaccinia Virus protein VP39"/>
    <property type="match status" value="1"/>
</dbReference>
<evidence type="ECO:0000313" key="3">
    <source>
        <dbReference type="Proteomes" id="UP000282818"/>
    </source>
</evidence>
<dbReference type="RefSeq" id="WP_127696179.1">
    <property type="nucleotide sequence ID" value="NZ_SACQ01000014.1"/>
</dbReference>
<reference evidence="2 3" key="1">
    <citation type="submission" date="2019-01" db="EMBL/GenBank/DDBJ databases">
        <authorList>
            <person name="Chen W.-M."/>
        </authorList>
    </citation>
    <scope>NUCLEOTIDE SEQUENCE [LARGE SCALE GENOMIC DNA]</scope>
    <source>
        <strain evidence="2 3">HPM-16</strain>
    </source>
</reference>
<gene>
    <name evidence="2" type="ORF">EOE65_17595</name>
</gene>
<feature type="domain" description="Methyltransferase type 11" evidence="1">
    <location>
        <begin position="83"/>
        <end position="132"/>
    </location>
</feature>
<protein>
    <submittedName>
        <fullName evidence="2">SAM-dependent methyltransferase</fullName>
    </submittedName>
</protein>
<dbReference type="SUPFAM" id="SSF53335">
    <property type="entry name" value="S-adenosyl-L-methionine-dependent methyltransferases"/>
    <property type="match status" value="1"/>
</dbReference>
<organism evidence="2 3">
    <name type="scientific">Neptunomonas marina</name>
    <dbReference type="NCBI Taxonomy" id="1815562"/>
    <lineage>
        <taxon>Bacteria</taxon>
        <taxon>Pseudomonadati</taxon>
        <taxon>Pseudomonadota</taxon>
        <taxon>Gammaproteobacteria</taxon>
        <taxon>Oceanospirillales</taxon>
        <taxon>Oceanospirillaceae</taxon>
        <taxon>Neptunomonas</taxon>
    </lineage>
</organism>
<dbReference type="EMBL" id="SACQ01000014">
    <property type="protein sequence ID" value="RVU28288.1"/>
    <property type="molecule type" value="Genomic_DNA"/>
</dbReference>
<dbReference type="InterPro" id="IPR013216">
    <property type="entry name" value="Methyltransf_11"/>
</dbReference>
<dbReference type="Proteomes" id="UP000282818">
    <property type="component" value="Unassembled WGS sequence"/>
</dbReference>
<dbReference type="Pfam" id="PF08241">
    <property type="entry name" value="Methyltransf_11"/>
    <property type="match status" value="1"/>
</dbReference>
<dbReference type="CDD" id="cd02440">
    <property type="entry name" value="AdoMet_MTases"/>
    <property type="match status" value="1"/>
</dbReference>
<comment type="caution">
    <text evidence="2">The sequence shown here is derived from an EMBL/GenBank/DDBJ whole genome shotgun (WGS) entry which is preliminary data.</text>
</comment>
<evidence type="ECO:0000259" key="1">
    <source>
        <dbReference type="Pfam" id="PF08241"/>
    </source>
</evidence>
<proteinExistence type="predicted"/>
<evidence type="ECO:0000313" key="2">
    <source>
        <dbReference type="EMBL" id="RVU28288.1"/>
    </source>
</evidence>
<dbReference type="GO" id="GO:0008757">
    <property type="term" value="F:S-adenosylmethionine-dependent methyltransferase activity"/>
    <property type="evidence" value="ECO:0007669"/>
    <property type="project" value="InterPro"/>
</dbReference>
<keyword evidence="3" id="KW-1185">Reference proteome</keyword>
<keyword evidence="2" id="KW-0808">Transferase</keyword>